<dbReference type="RefSeq" id="WP_146884595.1">
    <property type="nucleotide sequence ID" value="NZ_BJXB01000009.1"/>
</dbReference>
<protein>
    <submittedName>
        <fullName evidence="3">Alpha-amylase</fullName>
    </submittedName>
</protein>
<dbReference type="PANTHER" id="PTHR10357">
    <property type="entry name" value="ALPHA-AMYLASE FAMILY MEMBER"/>
    <property type="match status" value="1"/>
</dbReference>
<keyword evidence="4" id="KW-1185">Reference proteome</keyword>
<dbReference type="InterPro" id="IPR013780">
    <property type="entry name" value="Glyco_hydro_b"/>
</dbReference>
<dbReference type="AlphaFoldDB" id="A0A511N1T4"/>
<feature type="domain" description="Glycosyl hydrolase family 13 catalytic" evidence="2">
    <location>
        <begin position="34"/>
        <end position="345"/>
    </location>
</feature>
<dbReference type="SUPFAM" id="SSF51011">
    <property type="entry name" value="Glycosyl hydrolase domain"/>
    <property type="match status" value="1"/>
</dbReference>
<dbReference type="SUPFAM" id="SSF51445">
    <property type="entry name" value="(Trans)glycosidases"/>
    <property type="match status" value="1"/>
</dbReference>
<dbReference type="Gene3D" id="2.60.40.1180">
    <property type="entry name" value="Golgi alpha-mannosidase II"/>
    <property type="match status" value="1"/>
</dbReference>
<name>A0A511N1T4_DEIC1</name>
<evidence type="ECO:0000259" key="2">
    <source>
        <dbReference type="SMART" id="SM00642"/>
    </source>
</evidence>
<dbReference type="GO" id="GO:0005975">
    <property type="term" value="P:carbohydrate metabolic process"/>
    <property type="evidence" value="ECO:0007669"/>
    <property type="project" value="InterPro"/>
</dbReference>
<feature type="signal peptide" evidence="1">
    <location>
        <begin position="1"/>
        <end position="18"/>
    </location>
</feature>
<feature type="chain" id="PRO_5021843779" evidence="1">
    <location>
        <begin position="19"/>
        <end position="426"/>
    </location>
</feature>
<comment type="caution">
    <text evidence="3">The sequence shown here is derived from an EMBL/GenBank/DDBJ whole genome shotgun (WGS) entry which is preliminary data.</text>
</comment>
<keyword evidence="1" id="KW-0732">Signal</keyword>
<evidence type="ECO:0000313" key="4">
    <source>
        <dbReference type="Proteomes" id="UP000321306"/>
    </source>
</evidence>
<accession>A0A511N1T4</accession>
<sequence>MKKWLLLIGLSLSIPAKAEMLPVPEWMSSATVYQVFIRNHTAEGTFQAALPTLADAKDLGVNTIYLLPFYPTGEKERKGTLGSPYSVKDYTAVDPAQGNLEDFKAYVDEAHRLGLKVMIDIVFNHTAWDNPLITDHPDWFLKNREGKIIPPNPEWSDVAALDTSRPEVQKFLISVGEFWLKQGVDGFRADHSSGVPLSFWQKFRIAMKAINPEVLLLAETGNAPYHDRAFDLSYDWDGMSRVVGAGLNLISANRFFDYQNVFPNVPKLRYLENHDQERIASKLTADFQQKAAAGLLLTEPGVPLIYAGQEVGLTGRPSLFDPAPLDWNRGNQDLRGVYQKLLTTRAKLPALHTGDLRLIAGQPRNVAAFVRFTPQQKVVVLINFAGTPQEVNLPWAKTWNEQVTGKTIPGGKWKLQPGETQILLDR</sequence>
<dbReference type="EMBL" id="BJXB01000009">
    <property type="protein sequence ID" value="GEM46799.1"/>
    <property type="molecule type" value="Genomic_DNA"/>
</dbReference>
<organism evidence="3 4">
    <name type="scientific">Deinococcus cellulosilyticus (strain DSM 18568 / NBRC 106333 / KACC 11606 / 5516J-15)</name>
    <dbReference type="NCBI Taxonomy" id="1223518"/>
    <lineage>
        <taxon>Bacteria</taxon>
        <taxon>Thermotogati</taxon>
        <taxon>Deinococcota</taxon>
        <taxon>Deinococci</taxon>
        <taxon>Deinococcales</taxon>
        <taxon>Deinococcaceae</taxon>
        <taxon>Deinococcus</taxon>
    </lineage>
</organism>
<dbReference type="Proteomes" id="UP000321306">
    <property type="component" value="Unassembled WGS sequence"/>
</dbReference>
<proteinExistence type="predicted"/>
<dbReference type="InterPro" id="IPR006047">
    <property type="entry name" value="GH13_cat_dom"/>
</dbReference>
<dbReference type="Pfam" id="PF00128">
    <property type="entry name" value="Alpha-amylase"/>
    <property type="match status" value="2"/>
</dbReference>
<evidence type="ECO:0000256" key="1">
    <source>
        <dbReference type="SAM" id="SignalP"/>
    </source>
</evidence>
<dbReference type="Gene3D" id="3.20.20.80">
    <property type="entry name" value="Glycosidases"/>
    <property type="match status" value="1"/>
</dbReference>
<evidence type="ECO:0000313" key="3">
    <source>
        <dbReference type="EMBL" id="GEM46799.1"/>
    </source>
</evidence>
<dbReference type="OrthoDB" id="9805159at2"/>
<dbReference type="InterPro" id="IPR017853">
    <property type="entry name" value="GH"/>
</dbReference>
<reference evidence="3 4" key="1">
    <citation type="submission" date="2019-07" db="EMBL/GenBank/DDBJ databases">
        <title>Whole genome shotgun sequence of Deinococcus cellulosilyticus NBRC 106333.</title>
        <authorList>
            <person name="Hosoyama A."/>
            <person name="Uohara A."/>
            <person name="Ohji S."/>
            <person name="Ichikawa N."/>
        </authorList>
    </citation>
    <scope>NUCLEOTIDE SEQUENCE [LARGE SCALE GENOMIC DNA]</scope>
    <source>
        <strain evidence="3 4">NBRC 106333</strain>
    </source>
</reference>
<gene>
    <name evidence="3" type="ORF">DC3_24340</name>
</gene>
<dbReference type="CDD" id="cd11313">
    <property type="entry name" value="AmyAc_arch_bac_AmyA"/>
    <property type="match status" value="1"/>
</dbReference>
<dbReference type="SMART" id="SM00642">
    <property type="entry name" value="Aamy"/>
    <property type="match status" value="1"/>
</dbReference>